<sequence>MPAFIFEVEYAKSGRSGCKKCKGKIDKDLVRVGFKAEVPEDAEGSAAHMGCSWHHFTCFGQAKGQAWFKKHLTAEAAEAVAGLDALKDEDRTAVNTLFRACRGEVPMPAAPAAAPQEATPTKASKKRKSKGDEEDDGAGAAKVAKAVEPVLTESQAAAIAEAEAKLASKNAAALGAMLAQNGLPKAGRKDELVKRAAESQVLGVPPVCDVCEKKKLLWSRETGRFSCPGFFDDEAKVFKRCKGPSAGAEVKRTPWESVGLLA</sequence>
<dbReference type="GO" id="GO:0003677">
    <property type="term" value="F:DNA binding"/>
    <property type="evidence" value="ECO:0007669"/>
    <property type="project" value="InterPro"/>
</dbReference>
<keyword evidence="3" id="KW-0863">Zinc-finger</keyword>
<feature type="region of interest" description="Disordered" evidence="6">
    <location>
        <begin position="108"/>
        <end position="141"/>
    </location>
</feature>
<dbReference type="AlphaFoldDB" id="A0A7S4PSS4"/>
<dbReference type="InterPro" id="IPR036957">
    <property type="entry name" value="Znf_PARP_sf"/>
</dbReference>
<keyword evidence="5" id="KW-0539">Nucleus</keyword>
<dbReference type="GO" id="GO:0008270">
    <property type="term" value="F:zinc ion binding"/>
    <property type="evidence" value="ECO:0007669"/>
    <property type="project" value="UniProtKB-KW"/>
</dbReference>
<dbReference type="SUPFAM" id="SSF57716">
    <property type="entry name" value="Glucocorticoid receptor-like (DNA-binding domain)"/>
    <property type="match status" value="1"/>
</dbReference>
<dbReference type="SMART" id="SM01336">
    <property type="entry name" value="zf-PARP"/>
    <property type="match status" value="1"/>
</dbReference>
<feature type="compositionally biased region" description="Low complexity" evidence="6">
    <location>
        <begin position="108"/>
        <end position="122"/>
    </location>
</feature>
<evidence type="ECO:0000256" key="2">
    <source>
        <dbReference type="ARBA" id="ARBA00022723"/>
    </source>
</evidence>
<accession>A0A7S4PSS4</accession>
<protein>
    <recommendedName>
        <fullName evidence="7">PARP-type domain-containing protein</fullName>
    </recommendedName>
</protein>
<evidence type="ECO:0000259" key="7">
    <source>
        <dbReference type="PROSITE" id="PS50064"/>
    </source>
</evidence>
<dbReference type="Gene3D" id="3.90.640.80">
    <property type="match status" value="1"/>
</dbReference>
<proteinExistence type="predicted"/>
<evidence type="ECO:0000256" key="3">
    <source>
        <dbReference type="ARBA" id="ARBA00022771"/>
    </source>
</evidence>
<comment type="subcellular location">
    <subcellularLocation>
        <location evidence="1">Nucleus</location>
    </subcellularLocation>
</comment>
<reference evidence="8" key="1">
    <citation type="submission" date="2021-01" db="EMBL/GenBank/DDBJ databases">
        <authorList>
            <person name="Corre E."/>
            <person name="Pelletier E."/>
            <person name="Niang G."/>
            <person name="Scheremetjew M."/>
            <person name="Finn R."/>
            <person name="Kale V."/>
            <person name="Holt S."/>
            <person name="Cochrane G."/>
            <person name="Meng A."/>
            <person name="Brown T."/>
            <person name="Cohen L."/>
        </authorList>
    </citation>
    <scope>NUCLEOTIDE SEQUENCE</scope>
    <source>
        <strain evidence="8">CCMP3105</strain>
    </source>
</reference>
<evidence type="ECO:0000256" key="4">
    <source>
        <dbReference type="ARBA" id="ARBA00022833"/>
    </source>
</evidence>
<evidence type="ECO:0000256" key="6">
    <source>
        <dbReference type="SAM" id="MobiDB-lite"/>
    </source>
</evidence>
<keyword evidence="4" id="KW-0862">Zinc</keyword>
<dbReference type="Pfam" id="PF00645">
    <property type="entry name" value="zf-PARP"/>
    <property type="match status" value="1"/>
</dbReference>
<evidence type="ECO:0000256" key="1">
    <source>
        <dbReference type="ARBA" id="ARBA00004123"/>
    </source>
</evidence>
<dbReference type="Gene3D" id="3.30.1740.10">
    <property type="entry name" value="Zinc finger, PARP-type"/>
    <property type="match status" value="1"/>
</dbReference>
<dbReference type="SMART" id="SM01335">
    <property type="entry name" value="PADR1"/>
    <property type="match status" value="1"/>
</dbReference>
<evidence type="ECO:0000313" key="8">
    <source>
        <dbReference type="EMBL" id="CAE4561341.1"/>
    </source>
</evidence>
<evidence type="ECO:0000256" key="5">
    <source>
        <dbReference type="ARBA" id="ARBA00023242"/>
    </source>
</evidence>
<dbReference type="InterPro" id="IPR001510">
    <property type="entry name" value="Znf_PARP"/>
</dbReference>
<name>A0A7S4PSS4_9DINO</name>
<dbReference type="PROSITE" id="PS50064">
    <property type="entry name" value="ZF_PARP_2"/>
    <property type="match status" value="1"/>
</dbReference>
<gene>
    <name evidence="8" type="ORF">AMON00008_LOCUS960</name>
</gene>
<keyword evidence="2" id="KW-0479">Metal-binding</keyword>
<dbReference type="EMBL" id="HBNR01001356">
    <property type="protein sequence ID" value="CAE4561341.1"/>
    <property type="molecule type" value="Transcribed_RNA"/>
</dbReference>
<dbReference type="GO" id="GO:0005634">
    <property type="term" value="C:nucleus"/>
    <property type="evidence" value="ECO:0007669"/>
    <property type="project" value="UniProtKB-SubCell"/>
</dbReference>
<feature type="domain" description="PARP-type" evidence="7">
    <location>
        <begin position="6"/>
        <end position="102"/>
    </location>
</feature>
<organism evidence="8">
    <name type="scientific">Alexandrium monilatum</name>
    <dbReference type="NCBI Taxonomy" id="311494"/>
    <lineage>
        <taxon>Eukaryota</taxon>
        <taxon>Sar</taxon>
        <taxon>Alveolata</taxon>
        <taxon>Dinophyceae</taxon>
        <taxon>Gonyaulacales</taxon>
        <taxon>Pyrocystaceae</taxon>
        <taxon>Alexandrium</taxon>
    </lineage>
</organism>